<evidence type="ECO:0000256" key="3">
    <source>
        <dbReference type="ARBA" id="ARBA00023210"/>
    </source>
</evidence>
<sequence length="234" mass="26140">MKQLVMLKGNRYGITVYLDPEAPFDVLKEVLKDKLGKSADFFRNVRLALRFEGRVLNTEQQRELLEIIESYSQLNIVCIMQNEKDTEDLFRRAVDWAGYQEEKEKRTALHLPVNKWNSLDDCYLGNKGQFYKGTLHFGQIVESESSIVVLGSIQSGAKLIARGNIVILGSLKGAAYAGAGGKKEAFIAALDMETTHLKIGNVILPAARLPSEIGGPQIARIEKGSIRIRPLVMY</sequence>
<dbReference type="EMBL" id="DVHN01000016">
    <property type="protein sequence ID" value="HIR87621.1"/>
    <property type="molecule type" value="Genomic_DNA"/>
</dbReference>
<reference evidence="9" key="2">
    <citation type="journal article" date="2021" name="PeerJ">
        <title>Extensive microbial diversity within the chicken gut microbiome revealed by metagenomics and culture.</title>
        <authorList>
            <person name="Gilroy R."/>
            <person name="Ravi A."/>
            <person name="Getino M."/>
            <person name="Pursley I."/>
            <person name="Horton D.L."/>
            <person name="Alikhan N.F."/>
            <person name="Baker D."/>
            <person name="Gharbi K."/>
            <person name="Hall N."/>
            <person name="Watson M."/>
            <person name="Adriaenssens E.M."/>
            <person name="Foster-Nyarko E."/>
            <person name="Jarju S."/>
            <person name="Secka A."/>
            <person name="Antonio M."/>
            <person name="Oren A."/>
            <person name="Chaudhuri R.R."/>
            <person name="La Ragione R."/>
            <person name="Hildebrand F."/>
            <person name="Pallen M.J."/>
        </authorList>
    </citation>
    <scope>NUCLEOTIDE SEQUENCE</scope>
    <source>
        <strain evidence="9">ChiW13-3771</strain>
    </source>
</reference>
<dbReference type="Gene3D" id="3.30.160.540">
    <property type="match status" value="1"/>
</dbReference>
<feature type="domain" description="Septum site-determining protein MinC N-terminal" evidence="8">
    <location>
        <begin position="5"/>
        <end position="79"/>
    </location>
</feature>
<comment type="subunit">
    <text evidence="5 6">Interacts with MinD and FtsZ.</text>
</comment>
<dbReference type="Pfam" id="PF03775">
    <property type="entry name" value="MinC_C"/>
    <property type="match status" value="1"/>
</dbReference>
<evidence type="ECO:0000259" key="8">
    <source>
        <dbReference type="Pfam" id="PF22642"/>
    </source>
</evidence>
<keyword evidence="3 6" id="KW-0717">Septation</keyword>
<dbReference type="InterPro" id="IPR036145">
    <property type="entry name" value="MinC_C_sf"/>
</dbReference>
<dbReference type="InterPro" id="IPR005526">
    <property type="entry name" value="Septum_form_inhib_MinC_C"/>
</dbReference>
<dbReference type="Gene3D" id="2.160.20.70">
    <property type="match status" value="1"/>
</dbReference>
<evidence type="ECO:0000256" key="5">
    <source>
        <dbReference type="ARBA" id="ARBA00046874"/>
    </source>
</evidence>
<organism evidence="9 10">
    <name type="scientific">Candidatus Fimimorpha faecalis</name>
    <dbReference type="NCBI Taxonomy" id="2840824"/>
    <lineage>
        <taxon>Bacteria</taxon>
        <taxon>Bacillati</taxon>
        <taxon>Bacillota</taxon>
        <taxon>Clostridia</taxon>
        <taxon>Eubacteriales</taxon>
        <taxon>Candidatus Fimimorpha</taxon>
    </lineage>
</organism>
<proteinExistence type="inferred from homology"/>
<evidence type="ECO:0000256" key="4">
    <source>
        <dbReference type="ARBA" id="ARBA00023306"/>
    </source>
</evidence>
<evidence type="ECO:0000313" key="9">
    <source>
        <dbReference type="EMBL" id="HIR87621.1"/>
    </source>
</evidence>
<comment type="caution">
    <text evidence="9">The sequence shown here is derived from an EMBL/GenBank/DDBJ whole genome shotgun (WGS) entry which is preliminary data.</text>
</comment>
<dbReference type="PANTHER" id="PTHR34108:SF1">
    <property type="entry name" value="SEPTUM SITE-DETERMINING PROTEIN MINC"/>
    <property type="match status" value="1"/>
</dbReference>
<dbReference type="InterPro" id="IPR055219">
    <property type="entry name" value="MinC_N_1"/>
</dbReference>
<dbReference type="InterPro" id="IPR016098">
    <property type="entry name" value="CAP/MinC_C"/>
</dbReference>
<dbReference type="GO" id="GO:1901891">
    <property type="term" value="P:regulation of cell septum assembly"/>
    <property type="evidence" value="ECO:0007669"/>
    <property type="project" value="InterPro"/>
</dbReference>
<accession>A0A9D1EC43</accession>
<evidence type="ECO:0000256" key="1">
    <source>
        <dbReference type="ARBA" id="ARBA00006291"/>
    </source>
</evidence>
<dbReference type="GO" id="GO:0000902">
    <property type="term" value="P:cell morphogenesis"/>
    <property type="evidence" value="ECO:0007669"/>
    <property type="project" value="InterPro"/>
</dbReference>
<comment type="similarity">
    <text evidence="1 6">Belongs to the MinC family.</text>
</comment>
<evidence type="ECO:0000256" key="2">
    <source>
        <dbReference type="ARBA" id="ARBA00022618"/>
    </source>
</evidence>
<comment type="function">
    <text evidence="6">Cell division inhibitor that blocks the formation of polar Z ring septums. Rapidly oscillates between the poles of the cell to destabilize FtsZ filaments that have formed before they mature into polar Z rings. Prevents FtsZ polymerization.</text>
</comment>
<dbReference type="InterPro" id="IPR013033">
    <property type="entry name" value="MinC"/>
</dbReference>
<protein>
    <recommendedName>
        <fullName evidence="6">Probable septum site-determining protein MinC</fullName>
    </recommendedName>
</protein>
<evidence type="ECO:0000313" key="10">
    <source>
        <dbReference type="Proteomes" id="UP000824201"/>
    </source>
</evidence>
<dbReference type="Proteomes" id="UP000824201">
    <property type="component" value="Unassembled WGS sequence"/>
</dbReference>
<name>A0A9D1EC43_9FIRM</name>
<dbReference type="Pfam" id="PF22642">
    <property type="entry name" value="MinC_N_1"/>
    <property type="match status" value="1"/>
</dbReference>
<dbReference type="GO" id="GO:0000917">
    <property type="term" value="P:division septum assembly"/>
    <property type="evidence" value="ECO:0007669"/>
    <property type="project" value="UniProtKB-KW"/>
</dbReference>
<dbReference type="SUPFAM" id="SSF63848">
    <property type="entry name" value="Cell-division inhibitor MinC, C-terminal domain"/>
    <property type="match status" value="1"/>
</dbReference>
<dbReference type="PANTHER" id="PTHR34108">
    <property type="entry name" value="SEPTUM SITE-DETERMINING PROTEIN MINC"/>
    <property type="match status" value="1"/>
</dbReference>
<dbReference type="AlphaFoldDB" id="A0A9D1EC43"/>
<feature type="domain" description="Septum formation inhibitor MinC C-terminal" evidence="7">
    <location>
        <begin position="131"/>
        <end position="228"/>
    </location>
</feature>
<keyword evidence="4 6" id="KW-0131">Cell cycle</keyword>
<reference evidence="9" key="1">
    <citation type="submission" date="2020-10" db="EMBL/GenBank/DDBJ databases">
        <authorList>
            <person name="Gilroy R."/>
        </authorList>
    </citation>
    <scope>NUCLEOTIDE SEQUENCE</scope>
    <source>
        <strain evidence="9">ChiW13-3771</strain>
    </source>
</reference>
<keyword evidence="2 6" id="KW-0132">Cell division</keyword>
<gene>
    <name evidence="6" type="primary">minC</name>
    <name evidence="9" type="ORF">IAC96_01600</name>
</gene>
<evidence type="ECO:0000259" key="7">
    <source>
        <dbReference type="Pfam" id="PF03775"/>
    </source>
</evidence>
<evidence type="ECO:0000256" key="6">
    <source>
        <dbReference type="HAMAP-Rule" id="MF_00267"/>
    </source>
</evidence>
<dbReference type="HAMAP" id="MF_00267">
    <property type="entry name" value="MinC"/>
    <property type="match status" value="1"/>
</dbReference>